<organism evidence="3 4">
    <name type="scientific">Flavobacterium chilense</name>
    <dbReference type="NCBI Taxonomy" id="946677"/>
    <lineage>
        <taxon>Bacteria</taxon>
        <taxon>Pseudomonadati</taxon>
        <taxon>Bacteroidota</taxon>
        <taxon>Flavobacteriia</taxon>
        <taxon>Flavobacteriales</taxon>
        <taxon>Flavobacteriaceae</taxon>
        <taxon>Flavobacterium</taxon>
    </lineage>
</organism>
<keyword evidence="2" id="KW-1133">Transmembrane helix</keyword>
<dbReference type="EMBL" id="FRBT01000004">
    <property type="protein sequence ID" value="SHM10085.1"/>
    <property type="molecule type" value="Genomic_DNA"/>
</dbReference>
<gene>
    <name evidence="3" type="ORF">SAMN05444484_1049</name>
</gene>
<evidence type="ECO:0000313" key="4">
    <source>
        <dbReference type="Proteomes" id="UP000184028"/>
    </source>
</evidence>
<dbReference type="Gene3D" id="3.30.565.10">
    <property type="entry name" value="Histidine kinase-like ATPase, C-terminal domain"/>
    <property type="match status" value="1"/>
</dbReference>
<keyword evidence="1" id="KW-0175">Coiled coil</keyword>
<reference evidence="4" key="1">
    <citation type="submission" date="2016-11" db="EMBL/GenBank/DDBJ databases">
        <authorList>
            <person name="Varghese N."/>
            <person name="Submissions S."/>
        </authorList>
    </citation>
    <scope>NUCLEOTIDE SEQUENCE [LARGE SCALE GENOMIC DNA]</scope>
    <source>
        <strain evidence="4">DSM 24724</strain>
    </source>
</reference>
<dbReference type="InterPro" id="IPR036890">
    <property type="entry name" value="HATPase_C_sf"/>
</dbReference>
<sequence length="564" mass="66226">MMFLLKLKKNKTSLVAKRDNYTIQIKEYRDKADNFYFESNYDSSFYYYKKGLSICNPEINCVDYVYFLSSVADLYTIYSNYIESEAILTQTLPYLHKIKEPIYARNVYTYIAFNYYNTYDYNNAIYYHRKALKLPGTPYKKAIILVNVAIVYVQQKRYQEAIDLLQPLAVRKVVYKREPAESDKLYAQILDNLGFCYFNLNKPNALKYFRKSLGLNTRLKDEFPIIHNYKNLALYYEKYNHYLAINYAKKSYAQACKINSASNKANCLGLLIKLCEGKELKNYSQDYVKIIDSIIIGRKKSKNQFSTIKYFSKQDKNENLQLKAEKAENDLQIERQVNQNIILSIIIALILGVIGFIYFYLTLKTKKEKKEVIYKKETELSGKLRDKLADDVYRIITFARNSNLESSENKTYLLNILDNIYSQTRNISKENSKIITNENYLNELKEMISGFKTQNLNLIINGLDAISWNKIDKNKKIILYRTVYELFQTMKKHHNATLIILSFKIINKNIEITYVDNGAGIHNNMIFLKNSLQNVENRIKTINGTLNFDLNIEKGYKLSFTFPV</sequence>
<evidence type="ECO:0000256" key="2">
    <source>
        <dbReference type="SAM" id="Phobius"/>
    </source>
</evidence>
<keyword evidence="2" id="KW-0472">Membrane</keyword>
<feature type="coiled-coil region" evidence="1">
    <location>
        <begin position="310"/>
        <end position="337"/>
    </location>
</feature>
<name>A0A1M7G1P9_9FLAO</name>
<dbReference type="SUPFAM" id="SSF48452">
    <property type="entry name" value="TPR-like"/>
    <property type="match status" value="2"/>
</dbReference>
<keyword evidence="4" id="KW-1185">Reference proteome</keyword>
<evidence type="ECO:0000256" key="1">
    <source>
        <dbReference type="SAM" id="Coils"/>
    </source>
</evidence>
<keyword evidence="2" id="KW-0812">Transmembrane</keyword>
<feature type="transmembrane region" description="Helical" evidence="2">
    <location>
        <begin position="341"/>
        <end position="361"/>
    </location>
</feature>
<dbReference type="Gene3D" id="1.25.40.10">
    <property type="entry name" value="Tetratricopeptide repeat domain"/>
    <property type="match status" value="2"/>
</dbReference>
<evidence type="ECO:0000313" key="3">
    <source>
        <dbReference type="EMBL" id="SHM10085.1"/>
    </source>
</evidence>
<dbReference type="InterPro" id="IPR011990">
    <property type="entry name" value="TPR-like_helical_dom_sf"/>
</dbReference>
<dbReference type="AlphaFoldDB" id="A0A1M7G1P9"/>
<proteinExistence type="predicted"/>
<dbReference type="STRING" id="946677.SAMN05444484_1049"/>
<accession>A0A1M7G1P9</accession>
<protein>
    <recommendedName>
        <fullName evidence="5">Tetratricopeptide repeat-containing protein</fullName>
    </recommendedName>
</protein>
<evidence type="ECO:0008006" key="5">
    <source>
        <dbReference type="Google" id="ProtNLM"/>
    </source>
</evidence>
<dbReference type="Proteomes" id="UP000184028">
    <property type="component" value="Unassembled WGS sequence"/>
</dbReference>